<dbReference type="Proteomes" id="UP001162030">
    <property type="component" value="Chromosome"/>
</dbReference>
<sequence length="141" mass="16289">MKTNLKNENGSELAVYTFHLRFEGAADIAFETSGYWFDANGRLLDGNDTVDGKLSLVLTATDLRYGRLLIAPISTNRFHARQVTIEDLLAYDAFEPRVRLDPMLRYQILPEIPEPVWRFWFMSRGLVLSRPRSVRTAIHSW</sequence>
<protein>
    <submittedName>
        <fullName evidence="1">Uncharacterized protein</fullName>
    </submittedName>
</protein>
<dbReference type="RefSeq" id="WP_026611233.1">
    <property type="nucleotide sequence ID" value="NZ_OX458333.1"/>
</dbReference>
<gene>
    <name evidence="1" type="ORF">MSZNOR_2969</name>
</gene>
<evidence type="ECO:0000313" key="1">
    <source>
        <dbReference type="EMBL" id="CAI8875789.1"/>
    </source>
</evidence>
<proteinExistence type="predicted"/>
<dbReference type="EMBL" id="OX458333">
    <property type="protein sequence ID" value="CAI8875789.1"/>
    <property type="molecule type" value="Genomic_DNA"/>
</dbReference>
<reference evidence="1 2" key="1">
    <citation type="submission" date="2023-03" db="EMBL/GenBank/DDBJ databases">
        <authorList>
            <person name="Pearce D."/>
        </authorList>
    </citation>
    <scope>NUCLEOTIDE SEQUENCE [LARGE SCALE GENOMIC DNA]</scope>
    <source>
        <strain evidence="1">Msz</strain>
    </source>
</reference>
<keyword evidence="2" id="KW-1185">Reference proteome</keyword>
<organism evidence="1 2">
    <name type="scientific">Methylocaldum szegediense</name>
    <dbReference type="NCBI Taxonomy" id="73780"/>
    <lineage>
        <taxon>Bacteria</taxon>
        <taxon>Pseudomonadati</taxon>
        <taxon>Pseudomonadota</taxon>
        <taxon>Gammaproteobacteria</taxon>
        <taxon>Methylococcales</taxon>
        <taxon>Methylococcaceae</taxon>
        <taxon>Methylocaldum</taxon>
    </lineage>
</organism>
<name>A0ABM9I489_9GAMM</name>
<accession>A0ABM9I489</accession>
<evidence type="ECO:0000313" key="2">
    <source>
        <dbReference type="Proteomes" id="UP001162030"/>
    </source>
</evidence>